<gene>
    <name evidence="1" type="ORF">BCR36DRAFT_373482</name>
</gene>
<keyword evidence="2" id="KW-1185">Reference proteome</keyword>
<reference evidence="1 2" key="2">
    <citation type="submission" date="2016-08" db="EMBL/GenBank/DDBJ databases">
        <title>Pervasive Adenine N6-methylation of Active Genes in Fungi.</title>
        <authorList>
            <consortium name="DOE Joint Genome Institute"/>
            <person name="Mondo S.J."/>
            <person name="Dannebaum R.O."/>
            <person name="Kuo R.C."/>
            <person name="Labutti K."/>
            <person name="Haridas S."/>
            <person name="Kuo A."/>
            <person name="Salamov A."/>
            <person name="Ahrendt S.R."/>
            <person name="Lipzen A."/>
            <person name="Sullivan W."/>
            <person name="Andreopoulos W.B."/>
            <person name="Clum A."/>
            <person name="Lindquist E."/>
            <person name="Daum C."/>
            <person name="Ramamoorthy G.K."/>
            <person name="Gryganskyi A."/>
            <person name="Culley D."/>
            <person name="Magnuson J.K."/>
            <person name="James T.Y."/>
            <person name="O'Malley M.A."/>
            <person name="Stajich J.E."/>
            <person name="Spatafora J.W."/>
            <person name="Visel A."/>
            <person name="Grigoriev I.V."/>
        </authorList>
    </citation>
    <scope>NUCLEOTIDE SEQUENCE [LARGE SCALE GENOMIC DNA]</scope>
    <source>
        <strain evidence="2">finn</strain>
    </source>
</reference>
<dbReference type="Proteomes" id="UP000193719">
    <property type="component" value="Unassembled WGS sequence"/>
</dbReference>
<dbReference type="OrthoDB" id="10458093at2759"/>
<evidence type="ECO:0000313" key="2">
    <source>
        <dbReference type="Proteomes" id="UP000193719"/>
    </source>
</evidence>
<organism evidence="1 2">
    <name type="scientific">Piromyces finnis</name>
    <dbReference type="NCBI Taxonomy" id="1754191"/>
    <lineage>
        <taxon>Eukaryota</taxon>
        <taxon>Fungi</taxon>
        <taxon>Fungi incertae sedis</taxon>
        <taxon>Chytridiomycota</taxon>
        <taxon>Chytridiomycota incertae sedis</taxon>
        <taxon>Neocallimastigomycetes</taxon>
        <taxon>Neocallimastigales</taxon>
        <taxon>Neocallimastigaceae</taxon>
        <taxon>Piromyces</taxon>
    </lineage>
</organism>
<sequence length="222" mass="25851">MPFQMTEEFRESVIRSDRNSIDLSYYPSITKDILKMNSIMISTPYKSNDGGLANDDDDEQELLFDPNEMFNNINSKTKINKIENPPATIDENKEINNTNDANDLCTPVQNNFMYDDPENEDTGTIKYKKLPNSKTSNSILSNNSDTSFLNNDSLYNFSFQSNDIIEEANTLLSLPNNEENTVLYDEMLTKLEITMEYEIKQIRYYFQNKKDSIITELQRRFK</sequence>
<protein>
    <submittedName>
        <fullName evidence="1">Uncharacterized protein</fullName>
    </submittedName>
</protein>
<dbReference type="EMBL" id="MCFH01000047">
    <property type="protein sequence ID" value="ORX44184.1"/>
    <property type="molecule type" value="Genomic_DNA"/>
</dbReference>
<accession>A0A1Y1UZQ4</accession>
<name>A0A1Y1UZQ4_9FUNG</name>
<proteinExistence type="predicted"/>
<comment type="caution">
    <text evidence="1">The sequence shown here is derived from an EMBL/GenBank/DDBJ whole genome shotgun (WGS) entry which is preliminary data.</text>
</comment>
<dbReference type="AlphaFoldDB" id="A0A1Y1UZQ4"/>
<reference evidence="1 2" key="1">
    <citation type="submission" date="2016-08" db="EMBL/GenBank/DDBJ databases">
        <title>Genomes of anaerobic fungi encode conserved fungal cellulosomes for biomass hydrolysis.</title>
        <authorList>
            <consortium name="DOE Joint Genome Institute"/>
            <person name="Haitjema C.H."/>
            <person name="Gilmore S.P."/>
            <person name="Henske J.K."/>
            <person name="Solomon K.V."/>
            <person name="De Groot R."/>
            <person name="Kuo A."/>
            <person name="Mondo S.J."/>
            <person name="Salamov A.A."/>
            <person name="Labutti K."/>
            <person name="Zhao Z."/>
            <person name="Chiniquy J."/>
            <person name="Barry K."/>
            <person name="Brewer H.M."/>
            <person name="Purvine S.O."/>
            <person name="Wright A.T."/>
            <person name="Boxma B."/>
            <person name="Van Alen T."/>
            <person name="Hackstein J.H."/>
            <person name="Baker S.E."/>
            <person name="Grigoriev I.V."/>
            <person name="O'Malley M.A."/>
        </authorList>
    </citation>
    <scope>NUCLEOTIDE SEQUENCE [LARGE SCALE GENOMIC DNA]</scope>
    <source>
        <strain evidence="2">finn</strain>
    </source>
</reference>
<evidence type="ECO:0000313" key="1">
    <source>
        <dbReference type="EMBL" id="ORX44184.1"/>
    </source>
</evidence>